<evidence type="ECO:0000313" key="1">
    <source>
        <dbReference type="EMBL" id="HEN40812.1"/>
    </source>
</evidence>
<proteinExistence type="predicted"/>
<dbReference type="EMBL" id="DSOV01000001">
    <property type="protein sequence ID" value="HEN40812.1"/>
    <property type="molecule type" value="Genomic_DNA"/>
</dbReference>
<sequence length="217" mass="23643">MADRHDLRVIPLRCPACGGSLDAGGEDVIFPCTRCGTWHELAGEELVLREMVHAAGPDLDAPPAARREMVRLPFWVFPFRAATAGGEVATLREYLALAGSVTQFPLGRQEKLPLVFVPAFAARSAALLRAGRLLTLRSPAFGRSAGIPARVAPIVFREADARALAEAVVLATVATERRVNQRFLDAFAVRCGAGRLLSIPFDRRDERLHQPDLDLEI</sequence>
<comment type="caution">
    <text evidence="1">The sequence shown here is derived from an EMBL/GenBank/DDBJ whole genome shotgun (WGS) entry which is preliminary data.</text>
</comment>
<dbReference type="AlphaFoldDB" id="A0A831XCZ7"/>
<organism evidence="1">
    <name type="scientific">Geobacter metallireducens</name>
    <dbReference type="NCBI Taxonomy" id="28232"/>
    <lineage>
        <taxon>Bacteria</taxon>
        <taxon>Pseudomonadati</taxon>
        <taxon>Thermodesulfobacteriota</taxon>
        <taxon>Desulfuromonadia</taxon>
        <taxon>Geobacterales</taxon>
        <taxon>Geobacteraceae</taxon>
        <taxon>Geobacter</taxon>
    </lineage>
</organism>
<name>A0A831XCZ7_GEOME</name>
<accession>A0A831XCZ7</accession>
<gene>
    <name evidence="1" type="ORF">ENQ87_00320</name>
</gene>
<reference evidence="1" key="1">
    <citation type="journal article" date="2020" name="mSystems">
        <title>Genome- and Community-Level Interaction Insights into Carbon Utilization and Element Cycling Functions of Hydrothermarchaeota in Hydrothermal Sediment.</title>
        <authorList>
            <person name="Zhou Z."/>
            <person name="Liu Y."/>
            <person name="Xu W."/>
            <person name="Pan J."/>
            <person name="Luo Z.H."/>
            <person name="Li M."/>
        </authorList>
    </citation>
    <scope>NUCLEOTIDE SEQUENCE [LARGE SCALE GENOMIC DNA]</scope>
    <source>
        <strain evidence="1">SpSt-349</strain>
    </source>
</reference>
<protein>
    <submittedName>
        <fullName evidence="1">Uncharacterized protein</fullName>
    </submittedName>
</protein>